<dbReference type="Proteomes" id="UP000007799">
    <property type="component" value="Unassembled WGS sequence"/>
</dbReference>
<evidence type="ECO:0000313" key="7">
    <source>
        <dbReference type="EMBL" id="EGD76264.1"/>
    </source>
</evidence>
<dbReference type="Pfam" id="PF01778">
    <property type="entry name" value="Ribosomal_L28e"/>
    <property type="match status" value="1"/>
</dbReference>
<dbReference type="PIRSF" id="PIRSF003352">
    <property type="entry name" value="MAK16"/>
    <property type="match status" value="1"/>
</dbReference>
<evidence type="ECO:0000256" key="2">
    <source>
        <dbReference type="ARBA" id="ARBA00005514"/>
    </source>
</evidence>
<comment type="subcellular location">
    <subcellularLocation>
        <location evidence="1">Nucleus</location>
    </subcellularLocation>
</comment>
<dbReference type="GO" id="GO:0000470">
    <property type="term" value="P:maturation of LSU-rRNA"/>
    <property type="evidence" value="ECO:0007669"/>
    <property type="project" value="TreeGrafter"/>
</dbReference>
<name>F2TY05_SALR5</name>
<dbReference type="GO" id="GO:0000460">
    <property type="term" value="P:maturation of 5.8S rRNA"/>
    <property type="evidence" value="ECO:0007669"/>
    <property type="project" value="TreeGrafter"/>
</dbReference>
<sequence>MQHDQVIWSVINKNFCTFKAKTVQQAFCRHKYNVTGLCNRRSCPLANSNYATIREHRGACVIYLCIKTIERAHTPKHMWEKIKLKQNYAEALKQIDAHMQYWPSWLKLRCKQRLTKITQYLIRMRKLALKPQRKLITRNKKVERREARRELKALRAAHINKVIEKELLDRLKDGTYEGVYNFPENAFNSALDKEGEADEEPEDMDEEDEEDEEEKQADPMAADEFVAEYEEDEEDETKDMEDYDMEEGLDELFADTDEDEEDGEEGEGEDDDEEEDDDEGDGDEEAESRAQKKPTKEERQQALASAAALLLRRKARSRVSIEYEKEAETGAQHSSKDSSW</sequence>
<dbReference type="InParanoid" id="F2TY05"/>
<dbReference type="EMBL" id="GL832956">
    <property type="protein sequence ID" value="EGD76264.1"/>
    <property type="molecule type" value="Genomic_DNA"/>
</dbReference>
<evidence type="ECO:0000256" key="3">
    <source>
        <dbReference type="ARBA" id="ARBA00023242"/>
    </source>
</evidence>
<feature type="compositionally biased region" description="Acidic residues" evidence="5">
    <location>
        <begin position="225"/>
        <end position="286"/>
    </location>
</feature>
<dbReference type="OrthoDB" id="10251342at2759"/>
<protein>
    <recommendedName>
        <fullName evidence="4">Protein MAK16 homolog</fullName>
    </recommendedName>
</protein>
<gene>
    <name evidence="7" type="ORF">PTSG_00967</name>
</gene>
<comment type="similarity">
    <text evidence="2 4">Belongs to the MAK16 family.</text>
</comment>
<feature type="region of interest" description="Disordered" evidence="5">
    <location>
        <begin position="187"/>
        <end position="307"/>
    </location>
</feature>
<dbReference type="KEGG" id="sre:PTSG_00967"/>
<feature type="compositionally biased region" description="Basic and acidic residues" evidence="5">
    <location>
        <begin position="287"/>
        <end position="300"/>
    </location>
</feature>
<organism evidence="8">
    <name type="scientific">Salpingoeca rosetta (strain ATCC 50818 / BSB-021)</name>
    <dbReference type="NCBI Taxonomy" id="946362"/>
    <lineage>
        <taxon>Eukaryota</taxon>
        <taxon>Choanoflagellata</taxon>
        <taxon>Craspedida</taxon>
        <taxon>Salpingoecidae</taxon>
        <taxon>Salpingoeca</taxon>
    </lineage>
</organism>
<accession>F2TY05</accession>
<keyword evidence="3 4" id="KW-0539">Nucleus</keyword>
<dbReference type="GO" id="GO:0005730">
    <property type="term" value="C:nucleolus"/>
    <property type="evidence" value="ECO:0007669"/>
    <property type="project" value="UniProtKB-UniRule"/>
</dbReference>
<dbReference type="PANTHER" id="PTHR23405">
    <property type="entry name" value="MAINTENANCE OF KILLER 16 MAK16 PROTEIN-RELATED"/>
    <property type="match status" value="1"/>
</dbReference>
<dbReference type="eggNOG" id="KOG3064">
    <property type="taxonomic scope" value="Eukaryota"/>
</dbReference>
<dbReference type="OMA" id="DKGQNFC"/>
<dbReference type="STRING" id="946362.F2TY05"/>
<dbReference type="FunFam" id="3.30.390.110:FF:000001">
    <property type="entry name" value="Protein MAK16 homolog"/>
    <property type="match status" value="1"/>
</dbReference>
<dbReference type="GO" id="GO:0030687">
    <property type="term" value="C:preribosome, large subunit precursor"/>
    <property type="evidence" value="ECO:0007669"/>
    <property type="project" value="TreeGrafter"/>
</dbReference>
<evidence type="ECO:0000256" key="4">
    <source>
        <dbReference type="PIRNR" id="PIRNR003352"/>
    </source>
</evidence>
<dbReference type="Gene3D" id="3.30.390.110">
    <property type="match status" value="1"/>
</dbReference>
<dbReference type="FunCoup" id="F2TY05">
    <property type="interactions" value="1518"/>
</dbReference>
<proteinExistence type="inferred from homology"/>
<evidence type="ECO:0000259" key="6">
    <source>
        <dbReference type="Pfam" id="PF01778"/>
    </source>
</evidence>
<reference evidence="7" key="1">
    <citation type="submission" date="2009-08" db="EMBL/GenBank/DDBJ databases">
        <title>Annotation of Salpingoeca rosetta.</title>
        <authorList>
            <consortium name="The Broad Institute Genome Sequencing Platform"/>
            <person name="Russ C."/>
            <person name="Cuomo C."/>
            <person name="Burger G."/>
            <person name="Gray M.W."/>
            <person name="Holland P.W.H."/>
            <person name="King N."/>
            <person name="Lang F.B.F."/>
            <person name="Roger A.J."/>
            <person name="Ruiz-Trillo I."/>
            <person name="Young S.K."/>
            <person name="Zeng Q."/>
            <person name="Gargeya S."/>
            <person name="Alvarado L."/>
            <person name="Berlin A."/>
            <person name="Chapman S.B."/>
            <person name="Chen Z."/>
            <person name="Freedman E."/>
            <person name="Gellesch M."/>
            <person name="Goldberg J."/>
            <person name="Griggs A."/>
            <person name="Gujja S."/>
            <person name="Heilman E."/>
            <person name="Heiman D."/>
            <person name="Howarth C."/>
            <person name="Mehta T."/>
            <person name="Neiman D."/>
            <person name="Pearson M."/>
            <person name="Roberts A."/>
            <person name="Saif S."/>
            <person name="Shea T."/>
            <person name="Shenoy N."/>
            <person name="Sisk P."/>
            <person name="Stolte C."/>
            <person name="Sykes S."/>
            <person name="White J."/>
            <person name="Yandava C."/>
            <person name="Haas B."/>
            <person name="Nusbaum C."/>
            <person name="Birren B."/>
        </authorList>
    </citation>
    <scope>NUCLEOTIDE SEQUENCE [LARGE SCALE GENOMIC DNA]</scope>
    <source>
        <strain evidence="7">ATCC 50818</strain>
    </source>
</reference>
<dbReference type="Pfam" id="PF04874">
    <property type="entry name" value="Mak16"/>
    <property type="match status" value="1"/>
</dbReference>
<evidence type="ECO:0000256" key="1">
    <source>
        <dbReference type="ARBA" id="ARBA00004123"/>
    </source>
</evidence>
<feature type="compositionally biased region" description="Acidic residues" evidence="5">
    <location>
        <begin position="195"/>
        <end position="215"/>
    </location>
</feature>
<dbReference type="InterPro" id="IPR006958">
    <property type="entry name" value="Mak16"/>
</dbReference>
<evidence type="ECO:0000256" key="5">
    <source>
        <dbReference type="SAM" id="MobiDB-lite"/>
    </source>
</evidence>
<dbReference type="GeneID" id="16079034"/>
<keyword evidence="8" id="KW-1185">Reference proteome</keyword>
<evidence type="ECO:0000313" key="8">
    <source>
        <dbReference type="Proteomes" id="UP000007799"/>
    </source>
</evidence>
<dbReference type="AlphaFoldDB" id="F2TY05"/>
<dbReference type="PANTHER" id="PTHR23405:SF4">
    <property type="entry name" value="PROTEIN MAK16 HOMOLOG"/>
    <property type="match status" value="1"/>
</dbReference>
<feature type="domain" description="Ribosomal eL28/Mak16" evidence="6">
    <location>
        <begin position="6"/>
        <end position="120"/>
    </location>
</feature>
<dbReference type="InterPro" id="IPR029004">
    <property type="entry name" value="Ribosomal_eL28/Mak16"/>
</dbReference>
<dbReference type="RefSeq" id="XP_004998439.1">
    <property type="nucleotide sequence ID" value="XM_004998382.1"/>
</dbReference>